<evidence type="ECO:0000256" key="1">
    <source>
        <dbReference type="ARBA" id="ARBA00006464"/>
    </source>
</evidence>
<keyword evidence="2" id="KW-0472">Membrane</keyword>
<accession>A0A1I6Y8M7</accession>
<dbReference type="EMBL" id="FPBF01000001">
    <property type="protein sequence ID" value="SFT46822.1"/>
    <property type="molecule type" value="Genomic_DNA"/>
</dbReference>
<evidence type="ECO:0000259" key="3">
    <source>
        <dbReference type="Pfam" id="PF02397"/>
    </source>
</evidence>
<evidence type="ECO:0000256" key="2">
    <source>
        <dbReference type="SAM" id="Phobius"/>
    </source>
</evidence>
<protein>
    <submittedName>
        <fullName evidence="4">Sugar transferase involved in LPS biosynthesis (Colanic, teichoic acid)</fullName>
    </submittedName>
</protein>
<dbReference type="PANTHER" id="PTHR30576:SF8">
    <property type="entry name" value="UNDECAPRENYL-PHOSPHATE GALACTOSE PHOSPHOTRANSFERASE"/>
    <property type="match status" value="1"/>
</dbReference>
<evidence type="ECO:0000313" key="5">
    <source>
        <dbReference type="Proteomes" id="UP000199673"/>
    </source>
</evidence>
<keyword evidence="2" id="KW-1133">Transmembrane helix</keyword>
<evidence type="ECO:0000313" key="4">
    <source>
        <dbReference type="EMBL" id="SFT46822.1"/>
    </source>
</evidence>
<keyword evidence="4" id="KW-0808">Transferase</keyword>
<feature type="domain" description="Bacterial sugar transferase" evidence="3">
    <location>
        <begin position="8"/>
        <end position="182"/>
    </location>
</feature>
<dbReference type="Pfam" id="PF02397">
    <property type="entry name" value="Bac_transf"/>
    <property type="match status" value="1"/>
</dbReference>
<dbReference type="GO" id="GO:0016780">
    <property type="term" value="F:phosphotransferase activity, for other substituted phosphate groups"/>
    <property type="evidence" value="ECO:0007669"/>
    <property type="project" value="TreeGrafter"/>
</dbReference>
<name>A0A1I6Y8M7_9BACT</name>
<keyword evidence="5" id="KW-1185">Reference proteome</keyword>
<keyword evidence="2" id="KW-0812">Transmembrane</keyword>
<gene>
    <name evidence="4" type="ORF">SAMN04489724_0876</name>
</gene>
<reference evidence="5" key="1">
    <citation type="submission" date="2016-10" db="EMBL/GenBank/DDBJ databases">
        <authorList>
            <person name="Varghese N."/>
            <person name="Submissions S."/>
        </authorList>
    </citation>
    <scope>NUCLEOTIDE SEQUENCE [LARGE SCALE GENOMIC DNA]</scope>
    <source>
        <strain evidence="5">DSM 23445</strain>
    </source>
</reference>
<comment type="similarity">
    <text evidence="1">Belongs to the bacterial sugar transferase family.</text>
</comment>
<dbReference type="Proteomes" id="UP000199673">
    <property type="component" value="Unassembled WGS sequence"/>
</dbReference>
<dbReference type="RefSeq" id="WP_280140990.1">
    <property type="nucleotide sequence ID" value="NZ_FPBF01000001.1"/>
</dbReference>
<proteinExistence type="inferred from homology"/>
<feature type="transmembrane region" description="Helical" evidence="2">
    <location>
        <begin position="12"/>
        <end position="36"/>
    </location>
</feature>
<dbReference type="AlphaFoldDB" id="A0A1I6Y8M7"/>
<organism evidence="4 5">
    <name type="scientific">Algoriphagus locisalis</name>
    <dbReference type="NCBI Taxonomy" id="305507"/>
    <lineage>
        <taxon>Bacteria</taxon>
        <taxon>Pseudomonadati</taxon>
        <taxon>Bacteroidota</taxon>
        <taxon>Cytophagia</taxon>
        <taxon>Cytophagales</taxon>
        <taxon>Cyclobacteriaceae</taxon>
        <taxon>Algoriphagus</taxon>
    </lineage>
</organism>
<dbReference type="InterPro" id="IPR003362">
    <property type="entry name" value="Bact_transf"/>
</dbReference>
<dbReference type="PANTHER" id="PTHR30576">
    <property type="entry name" value="COLANIC BIOSYNTHESIS UDP-GLUCOSE LIPID CARRIER TRANSFERASE"/>
    <property type="match status" value="1"/>
</dbReference>
<sequence>MIYRNWLKRAIDILLAFLMFLILSPIFLILLISLSIHHSGSPFFSQPRPGKDNITFQILKFKTMSDLVNKKGDLLPDAERITRFGSLIRKTSLDEIPQLINVLKGDMSLVGPRPLLQDYLPLYSSKQARRHEVRPGVTGWAQVNGRNAISWESKFRFDVWYVDNLSFLLDLKILFQTLGNVLLGKGVTQQGQVSMKRFEGGIKKMEELNQHEDNFSPPNPKIEIHRL</sequence>
<dbReference type="STRING" id="305507.SAMN04489724_0876"/>